<organism evidence="1 2">
    <name type="scientific">Prorocentrum cordatum</name>
    <dbReference type="NCBI Taxonomy" id="2364126"/>
    <lineage>
        <taxon>Eukaryota</taxon>
        <taxon>Sar</taxon>
        <taxon>Alveolata</taxon>
        <taxon>Dinophyceae</taxon>
        <taxon>Prorocentrales</taxon>
        <taxon>Prorocentraceae</taxon>
        <taxon>Prorocentrum</taxon>
    </lineage>
</organism>
<keyword evidence="2" id="KW-1185">Reference proteome</keyword>
<proteinExistence type="predicted"/>
<evidence type="ECO:0000313" key="2">
    <source>
        <dbReference type="Proteomes" id="UP001189429"/>
    </source>
</evidence>
<name>A0ABN9X1T2_9DINO</name>
<dbReference type="Proteomes" id="UP001189429">
    <property type="component" value="Unassembled WGS sequence"/>
</dbReference>
<accession>A0ABN9X1T2</accession>
<evidence type="ECO:0000313" key="1">
    <source>
        <dbReference type="EMBL" id="CAK0891786.1"/>
    </source>
</evidence>
<reference evidence="1" key="1">
    <citation type="submission" date="2023-10" db="EMBL/GenBank/DDBJ databases">
        <authorList>
            <person name="Chen Y."/>
            <person name="Shah S."/>
            <person name="Dougan E. K."/>
            <person name="Thang M."/>
            <person name="Chan C."/>
        </authorList>
    </citation>
    <scope>NUCLEOTIDE SEQUENCE [LARGE SCALE GENOMIC DNA]</scope>
</reference>
<sequence>MPIRTLASAGRSQQLGLLTLLRRVGKKMALMAVISNTPRQPWITATTWATVRRLAPLRRLASTVRPVAHRAHLRAELCAWAGQVHQEFDPLQPGMAGRLGWRAACALSEARRRAFKLRLISSALWAAAARLQQKIKPSVKADRIAFTQGKVAEAQAACAETRAVRMP</sequence>
<comment type="caution">
    <text evidence="1">The sequence shown here is derived from an EMBL/GenBank/DDBJ whole genome shotgun (WGS) entry which is preliminary data.</text>
</comment>
<gene>
    <name evidence="1" type="ORF">PCOR1329_LOCUS71630</name>
</gene>
<dbReference type="EMBL" id="CAUYUJ010019519">
    <property type="protein sequence ID" value="CAK0891786.1"/>
    <property type="molecule type" value="Genomic_DNA"/>
</dbReference>
<protein>
    <submittedName>
        <fullName evidence="1">Uncharacterized protein</fullName>
    </submittedName>
</protein>